<dbReference type="CDD" id="cd08434">
    <property type="entry name" value="PBP2_GltC_like"/>
    <property type="match status" value="1"/>
</dbReference>
<dbReference type="PANTHER" id="PTHR30419">
    <property type="entry name" value="HTH-TYPE TRANSCRIPTIONAL REGULATOR YBHD"/>
    <property type="match status" value="1"/>
</dbReference>
<accession>A0A1H8XCZ9</accession>
<comment type="similarity">
    <text evidence="1">Belongs to the LysR transcriptional regulatory family.</text>
</comment>
<gene>
    <name evidence="6" type="ORF">SAMN04490178_12248</name>
</gene>
<evidence type="ECO:0000256" key="2">
    <source>
        <dbReference type="ARBA" id="ARBA00023015"/>
    </source>
</evidence>
<dbReference type="Pfam" id="PF00126">
    <property type="entry name" value="HTH_1"/>
    <property type="match status" value="1"/>
</dbReference>
<dbReference type="GO" id="GO:0005829">
    <property type="term" value="C:cytosol"/>
    <property type="evidence" value="ECO:0007669"/>
    <property type="project" value="TreeGrafter"/>
</dbReference>
<dbReference type="InterPro" id="IPR005119">
    <property type="entry name" value="LysR_subst-bd"/>
</dbReference>
<keyword evidence="3 6" id="KW-0238">DNA-binding</keyword>
<dbReference type="Pfam" id="PF03466">
    <property type="entry name" value="LysR_substrate"/>
    <property type="match status" value="1"/>
</dbReference>
<dbReference type="OrthoDB" id="1677645at2"/>
<dbReference type="PANTHER" id="PTHR30419:SF28">
    <property type="entry name" value="HTH-TYPE TRANSCRIPTIONAL REGULATOR BSDA"/>
    <property type="match status" value="1"/>
</dbReference>
<dbReference type="Gene3D" id="1.10.10.10">
    <property type="entry name" value="Winged helix-like DNA-binding domain superfamily/Winged helix DNA-binding domain"/>
    <property type="match status" value="1"/>
</dbReference>
<keyword evidence="2" id="KW-0805">Transcription regulation</keyword>
<dbReference type="SUPFAM" id="SSF53850">
    <property type="entry name" value="Periplasmic binding protein-like II"/>
    <property type="match status" value="1"/>
</dbReference>
<dbReference type="GO" id="GO:0003677">
    <property type="term" value="F:DNA binding"/>
    <property type="evidence" value="ECO:0007669"/>
    <property type="project" value="UniProtKB-KW"/>
</dbReference>
<dbReference type="InterPro" id="IPR036390">
    <property type="entry name" value="WH_DNA-bd_sf"/>
</dbReference>
<dbReference type="InterPro" id="IPR000847">
    <property type="entry name" value="LysR_HTH_N"/>
</dbReference>
<sequence>MDLHQLKYFQTLANKRNFTKAADDLALSQSALSRSIARMEEELGIPLFERKSRGVVLNRYGEVFLRHVDIALKELLDAQKEIHNMIDPSHGTILIAFIQPLGSSFVPDLISAFQKQAPGIKFQLNQDTTKRILSQLESTTIDIGFCTQQEPMETLSSIPIMKQELFLIVHKDHRLATKEQVDLCEVANDPFVLYKPETALHDIVVDFCRDAGFHPKISFEAFEERTIAGLVGAKYGVALIPFIPGLDMQKISIIRVRIPHCLTVIQMVWRTNSYMSPAATHFKAYVENTILTP</sequence>
<evidence type="ECO:0000313" key="7">
    <source>
        <dbReference type="Proteomes" id="UP000198847"/>
    </source>
</evidence>
<protein>
    <submittedName>
        <fullName evidence="6">DNA-binding transcriptional regulator, LysR family</fullName>
    </submittedName>
</protein>
<feature type="domain" description="HTH lysR-type" evidence="5">
    <location>
        <begin position="1"/>
        <end position="58"/>
    </location>
</feature>
<evidence type="ECO:0000256" key="1">
    <source>
        <dbReference type="ARBA" id="ARBA00009437"/>
    </source>
</evidence>
<dbReference type="EMBL" id="FODY01000022">
    <property type="protein sequence ID" value="SEP37671.1"/>
    <property type="molecule type" value="Genomic_DNA"/>
</dbReference>
<evidence type="ECO:0000259" key="5">
    <source>
        <dbReference type="PROSITE" id="PS50931"/>
    </source>
</evidence>
<dbReference type="FunFam" id="1.10.10.10:FF:000001">
    <property type="entry name" value="LysR family transcriptional regulator"/>
    <property type="match status" value="1"/>
</dbReference>
<dbReference type="SUPFAM" id="SSF46785">
    <property type="entry name" value="Winged helix' DNA-binding domain"/>
    <property type="match status" value="1"/>
</dbReference>
<keyword evidence="4" id="KW-0804">Transcription</keyword>
<dbReference type="InterPro" id="IPR050950">
    <property type="entry name" value="HTH-type_LysR_regulators"/>
</dbReference>
<dbReference type="InterPro" id="IPR036388">
    <property type="entry name" value="WH-like_DNA-bd_sf"/>
</dbReference>
<dbReference type="Proteomes" id="UP000198847">
    <property type="component" value="Unassembled WGS sequence"/>
</dbReference>
<name>A0A1H8XCZ9_9FIRM</name>
<evidence type="ECO:0000313" key="6">
    <source>
        <dbReference type="EMBL" id="SEP37671.1"/>
    </source>
</evidence>
<organism evidence="6 7">
    <name type="scientific">Propionispora vibrioides</name>
    <dbReference type="NCBI Taxonomy" id="112903"/>
    <lineage>
        <taxon>Bacteria</taxon>
        <taxon>Bacillati</taxon>
        <taxon>Bacillota</taxon>
        <taxon>Negativicutes</taxon>
        <taxon>Selenomonadales</taxon>
        <taxon>Sporomusaceae</taxon>
        <taxon>Propionispora</taxon>
    </lineage>
</organism>
<dbReference type="Gene3D" id="3.40.190.290">
    <property type="match status" value="1"/>
</dbReference>
<reference evidence="6 7" key="1">
    <citation type="submission" date="2016-10" db="EMBL/GenBank/DDBJ databases">
        <authorList>
            <person name="de Groot N.N."/>
        </authorList>
    </citation>
    <scope>NUCLEOTIDE SEQUENCE [LARGE SCALE GENOMIC DNA]</scope>
    <source>
        <strain evidence="6 7">DSM 13305</strain>
    </source>
</reference>
<dbReference type="PROSITE" id="PS50931">
    <property type="entry name" value="HTH_LYSR"/>
    <property type="match status" value="1"/>
</dbReference>
<keyword evidence="7" id="KW-1185">Reference proteome</keyword>
<evidence type="ECO:0000256" key="3">
    <source>
        <dbReference type="ARBA" id="ARBA00023125"/>
    </source>
</evidence>
<dbReference type="GO" id="GO:0003700">
    <property type="term" value="F:DNA-binding transcription factor activity"/>
    <property type="evidence" value="ECO:0007669"/>
    <property type="project" value="InterPro"/>
</dbReference>
<dbReference type="PRINTS" id="PR00039">
    <property type="entry name" value="HTHLYSR"/>
</dbReference>
<dbReference type="AlphaFoldDB" id="A0A1H8XCZ9"/>
<evidence type="ECO:0000256" key="4">
    <source>
        <dbReference type="ARBA" id="ARBA00023163"/>
    </source>
</evidence>
<dbReference type="RefSeq" id="WP_091749683.1">
    <property type="nucleotide sequence ID" value="NZ_FODY01000022.1"/>
</dbReference>
<proteinExistence type="inferred from homology"/>
<dbReference type="STRING" id="112903.SAMN04490178_12248"/>